<dbReference type="GO" id="GO:0030686">
    <property type="term" value="C:90S preribosome"/>
    <property type="evidence" value="ECO:0007669"/>
    <property type="project" value="TreeGrafter"/>
</dbReference>
<feature type="compositionally biased region" description="Acidic residues" evidence="1">
    <location>
        <begin position="72"/>
        <end position="94"/>
    </location>
</feature>
<proteinExistence type="predicted"/>
<feature type="region of interest" description="Disordered" evidence="1">
    <location>
        <begin position="352"/>
        <end position="387"/>
    </location>
</feature>
<gene>
    <name evidence="2" type="ORF">Esi_0117_0011</name>
</gene>
<dbReference type="PANTHER" id="PTHR24030">
    <property type="entry name" value="PROTEIN CMSS1"/>
    <property type="match status" value="1"/>
</dbReference>
<dbReference type="Proteomes" id="UP000002630">
    <property type="component" value="Unassembled WGS sequence"/>
</dbReference>
<feature type="compositionally biased region" description="Low complexity" evidence="1">
    <location>
        <begin position="21"/>
        <end position="34"/>
    </location>
</feature>
<feature type="compositionally biased region" description="Basic residues" evidence="1">
    <location>
        <begin position="110"/>
        <end position="131"/>
    </location>
</feature>
<dbReference type="AlphaFoldDB" id="D7FI26"/>
<dbReference type="GO" id="GO:0005634">
    <property type="term" value="C:nucleus"/>
    <property type="evidence" value="ECO:0007669"/>
    <property type="project" value="TreeGrafter"/>
</dbReference>
<reference evidence="2 3" key="1">
    <citation type="journal article" date="2010" name="Nature">
        <title>The Ectocarpus genome and the independent evolution of multicellularity in brown algae.</title>
        <authorList>
            <person name="Cock J.M."/>
            <person name="Sterck L."/>
            <person name="Rouze P."/>
            <person name="Scornet D."/>
            <person name="Allen A.E."/>
            <person name="Amoutzias G."/>
            <person name="Anthouard V."/>
            <person name="Artiguenave F."/>
            <person name="Aury J.M."/>
            <person name="Badger J.H."/>
            <person name="Beszteri B."/>
            <person name="Billiau K."/>
            <person name="Bonnet E."/>
            <person name="Bothwell J.H."/>
            <person name="Bowler C."/>
            <person name="Boyen C."/>
            <person name="Brownlee C."/>
            <person name="Carrano C.J."/>
            <person name="Charrier B."/>
            <person name="Cho G.Y."/>
            <person name="Coelho S.M."/>
            <person name="Collen J."/>
            <person name="Corre E."/>
            <person name="Da Silva C."/>
            <person name="Delage L."/>
            <person name="Delaroque N."/>
            <person name="Dittami S.M."/>
            <person name="Doulbeau S."/>
            <person name="Elias M."/>
            <person name="Farnham G."/>
            <person name="Gachon C.M."/>
            <person name="Gschloessl B."/>
            <person name="Heesch S."/>
            <person name="Jabbari K."/>
            <person name="Jubin C."/>
            <person name="Kawai H."/>
            <person name="Kimura K."/>
            <person name="Kloareg B."/>
            <person name="Kupper F.C."/>
            <person name="Lang D."/>
            <person name="Le Bail A."/>
            <person name="Leblanc C."/>
            <person name="Lerouge P."/>
            <person name="Lohr M."/>
            <person name="Lopez P.J."/>
            <person name="Martens C."/>
            <person name="Maumus F."/>
            <person name="Michel G."/>
            <person name="Miranda-Saavedra D."/>
            <person name="Morales J."/>
            <person name="Moreau H."/>
            <person name="Motomura T."/>
            <person name="Nagasato C."/>
            <person name="Napoli C.A."/>
            <person name="Nelson D.R."/>
            <person name="Nyvall-Collen P."/>
            <person name="Peters A.F."/>
            <person name="Pommier C."/>
            <person name="Potin P."/>
            <person name="Poulain J."/>
            <person name="Quesneville H."/>
            <person name="Read B."/>
            <person name="Rensing S.A."/>
            <person name="Ritter A."/>
            <person name="Rousvoal S."/>
            <person name="Samanta M."/>
            <person name="Samson G."/>
            <person name="Schroeder D.C."/>
            <person name="Segurens B."/>
            <person name="Strittmatter M."/>
            <person name="Tonon T."/>
            <person name="Tregear J.W."/>
            <person name="Valentin K."/>
            <person name="von Dassow P."/>
            <person name="Yamagishi T."/>
            <person name="Van de Peer Y."/>
            <person name="Wincker P."/>
        </authorList>
    </citation>
    <scope>NUCLEOTIDE SEQUENCE [LARGE SCALE GENOMIC DNA]</scope>
    <source>
        <strain evidence="3">Ec32 / CCAP1310/4</strain>
    </source>
</reference>
<dbReference type="EMBL" id="FN649760">
    <property type="protein sequence ID" value="CBJ28652.1"/>
    <property type="molecule type" value="Genomic_DNA"/>
</dbReference>
<evidence type="ECO:0000313" key="3">
    <source>
        <dbReference type="Proteomes" id="UP000002630"/>
    </source>
</evidence>
<keyword evidence="3" id="KW-1185">Reference proteome</keyword>
<feature type="compositionally biased region" description="Basic and acidic residues" evidence="1">
    <location>
        <begin position="95"/>
        <end position="109"/>
    </location>
</feature>
<dbReference type="InParanoid" id="D7FI26"/>
<feature type="compositionally biased region" description="Acidic residues" evidence="1">
    <location>
        <begin position="1"/>
        <end position="18"/>
    </location>
</feature>
<dbReference type="InterPro" id="IPR027417">
    <property type="entry name" value="P-loop_NTPase"/>
</dbReference>
<dbReference type="eggNOG" id="KOG3089">
    <property type="taxonomic scope" value="Eukaryota"/>
</dbReference>
<feature type="region of interest" description="Disordered" evidence="1">
    <location>
        <begin position="1"/>
        <end position="159"/>
    </location>
</feature>
<evidence type="ECO:0000313" key="2">
    <source>
        <dbReference type="EMBL" id="CBJ28652.1"/>
    </source>
</evidence>
<dbReference type="PANTHER" id="PTHR24030:SF0">
    <property type="entry name" value="PROTEIN CMSS1"/>
    <property type="match status" value="1"/>
</dbReference>
<dbReference type="STRING" id="2880.D7FI26"/>
<dbReference type="Gene3D" id="3.40.50.300">
    <property type="entry name" value="P-loop containing nucleotide triphosphate hydrolases"/>
    <property type="match status" value="1"/>
</dbReference>
<sequence length="394" mass="41713">MGDDLGDDWGVEGLDSGDEGTSTAAAAAAVAPKTATKKKNKANNKKKNDDSSTTTTTLAGRKRGRSQLSPEGFEETDSSDGDGEEDQDEEEQDEESRLKAAEEEEARLRRAEKKKQKLKAFKAKLKEKKKQRSQEESPASAAATKTGDGGERGAKTAAAVTNTVEEEAEELWARFCKVRGDLVTPLELDFPWITAGSLARVEGFGAHTAMKLVGFIKASLPDWKKRIQNRNSNAPRGSPSVLIVCTGARRCVEVMKHLTAFRCQVVKLFAKHLKIEEQKVMLRKGCFPLGVGTPGRMRALAAAGSLRLDSSALVILDLEKNVKGRSVLDMDGVSGDTMAFLSDCVRPHLVSAPSGGGGGGGGGSGKKKKGGGGGGGGPQEKGAATGQLLRIALY</sequence>
<dbReference type="Pfam" id="PF14617">
    <property type="entry name" value="CMS1"/>
    <property type="match status" value="1"/>
</dbReference>
<name>D7FI26_ECTSI</name>
<dbReference type="OrthoDB" id="1929311at2759"/>
<feature type="compositionally biased region" description="Gly residues" evidence="1">
    <location>
        <begin position="354"/>
        <end position="364"/>
    </location>
</feature>
<evidence type="ECO:0000256" key="1">
    <source>
        <dbReference type="SAM" id="MobiDB-lite"/>
    </source>
</evidence>
<dbReference type="InterPro" id="IPR032704">
    <property type="entry name" value="Cms1"/>
</dbReference>
<feature type="compositionally biased region" description="Basic residues" evidence="1">
    <location>
        <begin position="35"/>
        <end position="45"/>
    </location>
</feature>
<accession>D7FI26</accession>
<organism evidence="2 3">
    <name type="scientific">Ectocarpus siliculosus</name>
    <name type="common">Brown alga</name>
    <name type="synonym">Conferva siliculosa</name>
    <dbReference type="NCBI Taxonomy" id="2880"/>
    <lineage>
        <taxon>Eukaryota</taxon>
        <taxon>Sar</taxon>
        <taxon>Stramenopiles</taxon>
        <taxon>Ochrophyta</taxon>
        <taxon>PX clade</taxon>
        <taxon>Phaeophyceae</taxon>
        <taxon>Ectocarpales</taxon>
        <taxon>Ectocarpaceae</taxon>
        <taxon>Ectocarpus</taxon>
    </lineage>
</organism>
<protein>
    <submittedName>
        <fullName evidence="2">Uncharacterized protein</fullName>
    </submittedName>
</protein>